<gene>
    <name evidence="2" type="ORF">HKW66_Vig0180280</name>
</gene>
<evidence type="ECO:0000313" key="2">
    <source>
        <dbReference type="EMBL" id="KAG2394594.1"/>
    </source>
</evidence>
<dbReference type="EMBL" id="JABFOF010000006">
    <property type="protein sequence ID" value="KAG2394594.1"/>
    <property type="molecule type" value="Genomic_DNA"/>
</dbReference>
<organism evidence="2 3">
    <name type="scientific">Phaseolus angularis</name>
    <name type="common">Azuki bean</name>
    <name type="synonym">Vigna angularis</name>
    <dbReference type="NCBI Taxonomy" id="3914"/>
    <lineage>
        <taxon>Eukaryota</taxon>
        <taxon>Viridiplantae</taxon>
        <taxon>Streptophyta</taxon>
        <taxon>Embryophyta</taxon>
        <taxon>Tracheophyta</taxon>
        <taxon>Spermatophyta</taxon>
        <taxon>Magnoliopsida</taxon>
        <taxon>eudicotyledons</taxon>
        <taxon>Gunneridae</taxon>
        <taxon>Pentapetalae</taxon>
        <taxon>rosids</taxon>
        <taxon>fabids</taxon>
        <taxon>Fabales</taxon>
        <taxon>Fabaceae</taxon>
        <taxon>Papilionoideae</taxon>
        <taxon>50 kb inversion clade</taxon>
        <taxon>NPAAA clade</taxon>
        <taxon>indigoferoid/millettioid clade</taxon>
        <taxon>Phaseoleae</taxon>
        <taxon>Vigna</taxon>
    </lineage>
</organism>
<dbReference type="AlphaFoldDB" id="A0A8T0K4L6"/>
<accession>A0A8T0K4L6</accession>
<reference evidence="2 3" key="1">
    <citation type="submission" date="2020-05" db="EMBL/GenBank/DDBJ databases">
        <title>Vigna angularis (adzuki bean) Var. LongXiaoDou No. 4 denovo assembly.</title>
        <authorList>
            <person name="Xiang H."/>
        </authorList>
    </citation>
    <scope>NUCLEOTIDE SEQUENCE [LARGE SCALE GENOMIC DNA]</scope>
    <source>
        <tissue evidence="2">Leaf</tissue>
    </source>
</reference>
<comment type="caution">
    <text evidence="2">The sequence shown here is derived from an EMBL/GenBank/DDBJ whole genome shotgun (WGS) entry which is preliminary data.</text>
</comment>
<evidence type="ECO:0000313" key="3">
    <source>
        <dbReference type="Proteomes" id="UP000743370"/>
    </source>
</evidence>
<dbReference type="GO" id="GO:0005840">
    <property type="term" value="C:ribosome"/>
    <property type="evidence" value="ECO:0007669"/>
    <property type="project" value="UniProtKB-KW"/>
</dbReference>
<feature type="compositionally biased region" description="Pro residues" evidence="1">
    <location>
        <begin position="186"/>
        <end position="202"/>
    </location>
</feature>
<keyword evidence="2" id="KW-0689">Ribosomal protein</keyword>
<feature type="region of interest" description="Disordered" evidence="1">
    <location>
        <begin position="17"/>
        <end position="48"/>
    </location>
</feature>
<feature type="region of interest" description="Disordered" evidence="1">
    <location>
        <begin position="179"/>
        <end position="202"/>
    </location>
</feature>
<feature type="region of interest" description="Disordered" evidence="1">
    <location>
        <begin position="106"/>
        <end position="128"/>
    </location>
</feature>
<keyword evidence="2" id="KW-0687">Ribonucleoprotein</keyword>
<sequence length="202" mass="21687">MDSGGGEQRWWRAAAVESTPTETAAFGVPGDPAEQSGSATQIEAERENPVLVETDAVRQENGPRHAPRGSIQVREVSSSAVSRATVDALPFIFFLAFLPPKINSIRGSGETESLPASTGPGRIRDDVESKAKDAVVEFSDQYSKEGGECVILHGNDYKEKVRDGFEDRVVQVRRVMKVVKGGKQLPPSPPFKSPPPMPGGTS</sequence>
<evidence type="ECO:0000256" key="1">
    <source>
        <dbReference type="SAM" id="MobiDB-lite"/>
    </source>
</evidence>
<proteinExistence type="predicted"/>
<protein>
    <submittedName>
        <fullName evidence="2">30S ribosomal protein</fullName>
    </submittedName>
</protein>
<name>A0A8T0K4L6_PHAAN</name>
<dbReference type="Proteomes" id="UP000743370">
    <property type="component" value="Unassembled WGS sequence"/>
</dbReference>